<name>A0A4Y2B714_ARAVE</name>
<dbReference type="PANTHER" id="PTHR45823:SF1">
    <property type="entry name" value="T-SNARE COILED-COIL HOMOLOGY DOMAIN-CONTAINING PROTEIN"/>
    <property type="match status" value="1"/>
</dbReference>
<keyword evidence="2" id="KW-1185">Reference proteome</keyword>
<comment type="caution">
    <text evidence="1">The sequence shown here is derived from an EMBL/GenBank/DDBJ whole genome shotgun (WGS) entry which is preliminary data.</text>
</comment>
<proteinExistence type="predicted"/>
<accession>A0A4Y2B714</accession>
<dbReference type="EMBL" id="BGPR01000052">
    <property type="protein sequence ID" value="GBL87219.1"/>
    <property type="molecule type" value="Genomic_DNA"/>
</dbReference>
<evidence type="ECO:0000313" key="1">
    <source>
        <dbReference type="EMBL" id="GBL87219.1"/>
    </source>
</evidence>
<dbReference type="AlphaFoldDB" id="A0A4Y2B714"/>
<dbReference type="Proteomes" id="UP000499080">
    <property type="component" value="Unassembled WGS sequence"/>
</dbReference>
<reference evidence="1 2" key="1">
    <citation type="journal article" date="2019" name="Sci. Rep.">
        <title>Orb-weaving spider Araneus ventricosus genome elucidates the spidroin gene catalogue.</title>
        <authorList>
            <person name="Kono N."/>
            <person name="Nakamura H."/>
            <person name="Ohtoshi R."/>
            <person name="Moran D.A.P."/>
            <person name="Shinohara A."/>
            <person name="Yoshida Y."/>
            <person name="Fujiwara M."/>
            <person name="Mori M."/>
            <person name="Tomita M."/>
            <person name="Arakawa K."/>
        </authorList>
    </citation>
    <scope>NUCLEOTIDE SEQUENCE [LARGE SCALE GENOMIC DNA]</scope>
</reference>
<protein>
    <submittedName>
        <fullName evidence="1">Uncharacterized protein</fullName>
    </submittedName>
</protein>
<evidence type="ECO:0000313" key="2">
    <source>
        <dbReference type="Proteomes" id="UP000499080"/>
    </source>
</evidence>
<sequence length="167" mass="19085">MECRFPAMLVLWLGRELYSGMYGKAGRLEPSTPDIGDKPGETTMATSRQIWRRNVGSQKTELKTRRQKPGESLQVSAADVERFMSLAYAECPLDVREILPVQFFIDPIIDEDTQLLTRLMDFTDFKSALAYSIKYEAAKIASKISMHARPIEIEDNTCKEKLINWNC</sequence>
<organism evidence="1 2">
    <name type="scientific">Araneus ventricosus</name>
    <name type="common">Orbweaver spider</name>
    <name type="synonym">Epeira ventricosa</name>
    <dbReference type="NCBI Taxonomy" id="182803"/>
    <lineage>
        <taxon>Eukaryota</taxon>
        <taxon>Metazoa</taxon>
        <taxon>Ecdysozoa</taxon>
        <taxon>Arthropoda</taxon>
        <taxon>Chelicerata</taxon>
        <taxon>Arachnida</taxon>
        <taxon>Araneae</taxon>
        <taxon>Araneomorphae</taxon>
        <taxon>Entelegynae</taxon>
        <taxon>Araneoidea</taxon>
        <taxon>Araneidae</taxon>
        <taxon>Araneus</taxon>
    </lineage>
</organism>
<dbReference type="PANTHER" id="PTHR45823">
    <property type="entry name" value="T-SNARE COILED-COIL HOMOLOGY DOMAIN-CONTAINING PROTEIN"/>
    <property type="match status" value="1"/>
</dbReference>
<gene>
    <name evidence="1" type="ORF">AVEN_270501_1</name>
</gene>